<keyword evidence="2" id="KW-0677">Repeat</keyword>
<dbReference type="PANTHER" id="PTHR19818">
    <property type="entry name" value="ZINC FINGER PROTEIN ZIC AND GLI"/>
    <property type="match status" value="1"/>
</dbReference>
<dbReference type="PANTHER" id="PTHR19818:SF139">
    <property type="entry name" value="PAIR-RULE PROTEIN ODD-PAIRED"/>
    <property type="match status" value="1"/>
</dbReference>
<reference evidence="8 9" key="1">
    <citation type="submission" date="2023-04" db="EMBL/GenBank/DDBJ databases">
        <title>Genome of Basidiobolus ranarum AG-B5.</title>
        <authorList>
            <person name="Stajich J.E."/>
            <person name="Carter-House D."/>
            <person name="Gryganskyi A."/>
        </authorList>
    </citation>
    <scope>NUCLEOTIDE SEQUENCE [LARGE SCALE GENOMIC DNA]</scope>
    <source>
        <strain evidence="8 9">AG-B5</strain>
    </source>
</reference>
<dbReference type="SUPFAM" id="SSF57667">
    <property type="entry name" value="beta-beta-alpha zinc fingers"/>
    <property type="match status" value="1"/>
</dbReference>
<dbReference type="SMART" id="SM00355">
    <property type="entry name" value="ZnF_C2H2"/>
    <property type="match status" value="2"/>
</dbReference>
<evidence type="ECO:0000259" key="7">
    <source>
        <dbReference type="PROSITE" id="PS50157"/>
    </source>
</evidence>
<dbReference type="InterPro" id="IPR050329">
    <property type="entry name" value="GLI_C2H2-zinc-finger"/>
</dbReference>
<dbReference type="Proteomes" id="UP001479436">
    <property type="component" value="Unassembled WGS sequence"/>
</dbReference>
<evidence type="ECO:0000256" key="4">
    <source>
        <dbReference type="ARBA" id="ARBA00022833"/>
    </source>
</evidence>
<accession>A0ABR2VP80</accession>
<feature type="domain" description="C2H2-type" evidence="7">
    <location>
        <begin position="146"/>
        <end position="173"/>
    </location>
</feature>
<name>A0ABR2VP80_9FUNG</name>
<dbReference type="PROSITE" id="PS00028">
    <property type="entry name" value="ZINC_FINGER_C2H2_1"/>
    <property type="match status" value="1"/>
</dbReference>
<gene>
    <name evidence="8" type="ORF">K7432_014626</name>
</gene>
<evidence type="ECO:0000256" key="5">
    <source>
        <dbReference type="PROSITE-ProRule" id="PRU00042"/>
    </source>
</evidence>
<dbReference type="Gene3D" id="3.30.160.60">
    <property type="entry name" value="Classic Zinc Finger"/>
    <property type="match status" value="2"/>
</dbReference>
<comment type="caution">
    <text evidence="8">The sequence shown here is derived from an EMBL/GenBank/DDBJ whole genome shotgun (WGS) entry which is preliminary data.</text>
</comment>
<organism evidence="8 9">
    <name type="scientific">Basidiobolus ranarum</name>
    <dbReference type="NCBI Taxonomy" id="34480"/>
    <lineage>
        <taxon>Eukaryota</taxon>
        <taxon>Fungi</taxon>
        <taxon>Fungi incertae sedis</taxon>
        <taxon>Zoopagomycota</taxon>
        <taxon>Entomophthoromycotina</taxon>
        <taxon>Basidiobolomycetes</taxon>
        <taxon>Basidiobolales</taxon>
        <taxon>Basidiobolaceae</taxon>
        <taxon>Basidiobolus</taxon>
    </lineage>
</organism>
<keyword evidence="3 5" id="KW-0863">Zinc-finger</keyword>
<evidence type="ECO:0000313" key="8">
    <source>
        <dbReference type="EMBL" id="KAK9687839.1"/>
    </source>
</evidence>
<sequence length="212" mass="24548">MLFEDLTATSNTWDYLAMFHKNTVEHTYLASNCPLSEPSLSEYEVNSLILSLFTASTIPPTEVSHPNDPLVTVQRTPKFEFVNCDSTNIDDHVLTTTRRMKRGFSVQPVMTRSMFEASDSVPTHKRSRSNTHMDNRKETHVMEKPYKCTNCSKAFARKYDLDRHSRLHTGEKPYKCAFCNMRFARVDARKRHYRINDCQSSQPDAPTIFIQI</sequence>
<dbReference type="PROSITE" id="PS50157">
    <property type="entry name" value="ZINC_FINGER_C2H2_2"/>
    <property type="match status" value="1"/>
</dbReference>
<proteinExistence type="predicted"/>
<evidence type="ECO:0000256" key="2">
    <source>
        <dbReference type="ARBA" id="ARBA00022737"/>
    </source>
</evidence>
<evidence type="ECO:0000256" key="6">
    <source>
        <dbReference type="SAM" id="MobiDB-lite"/>
    </source>
</evidence>
<feature type="region of interest" description="Disordered" evidence="6">
    <location>
        <begin position="116"/>
        <end position="135"/>
    </location>
</feature>
<dbReference type="EMBL" id="JASJQH010008591">
    <property type="protein sequence ID" value="KAK9687839.1"/>
    <property type="molecule type" value="Genomic_DNA"/>
</dbReference>
<evidence type="ECO:0000256" key="3">
    <source>
        <dbReference type="ARBA" id="ARBA00022771"/>
    </source>
</evidence>
<dbReference type="InterPro" id="IPR036236">
    <property type="entry name" value="Znf_C2H2_sf"/>
</dbReference>
<protein>
    <recommendedName>
        <fullName evidence="7">C2H2-type domain-containing protein</fullName>
    </recommendedName>
</protein>
<keyword evidence="9" id="KW-1185">Reference proteome</keyword>
<dbReference type="Pfam" id="PF00096">
    <property type="entry name" value="zf-C2H2"/>
    <property type="match status" value="1"/>
</dbReference>
<keyword evidence="1" id="KW-0479">Metal-binding</keyword>
<evidence type="ECO:0000313" key="9">
    <source>
        <dbReference type="Proteomes" id="UP001479436"/>
    </source>
</evidence>
<dbReference type="InterPro" id="IPR013087">
    <property type="entry name" value="Znf_C2H2_type"/>
</dbReference>
<keyword evidence="4" id="KW-0862">Zinc</keyword>
<evidence type="ECO:0000256" key="1">
    <source>
        <dbReference type="ARBA" id="ARBA00022723"/>
    </source>
</evidence>